<dbReference type="Proteomes" id="UP000019149">
    <property type="component" value="Unassembled WGS sequence"/>
</dbReference>
<accession>W6UJG8</accession>
<evidence type="ECO:0000313" key="3">
    <source>
        <dbReference type="Proteomes" id="UP000019149"/>
    </source>
</evidence>
<reference evidence="2 3" key="1">
    <citation type="journal article" date="2013" name="Nat. Genet.">
        <title>The genome of the hydatid tapeworm Echinococcus granulosus.</title>
        <authorList>
            <person name="Zheng H."/>
            <person name="Zhang W."/>
            <person name="Zhang L."/>
            <person name="Zhang Z."/>
            <person name="Li J."/>
            <person name="Lu G."/>
            <person name="Zhu Y."/>
            <person name="Wang Y."/>
            <person name="Huang Y."/>
            <person name="Liu J."/>
            <person name="Kang H."/>
            <person name="Chen J."/>
            <person name="Wang L."/>
            <person name="Chen A."/>
            <person name="Yu S."/>
            <person name="Gao Z."/>
            <person name="Jin L."/>
            <person name="Gu W."/>
            <person name="Wang Z."/>
            <person name="Zhao L."/>
            <person name="Shi B."/>
            <person name="Wen H."/>
            <person name="Lin R."/>
            <person name="Jones M.K."/>
            <person name="Brejova B."/>
            <person name="Vinar T."/>
            <person name="Zhao G."/>
            <person name="McManus D.P."/>
            <person name="Chen Z."/>
            <person name="Zhou Y."/>
            <person name="Wang S."/>
        </authorList>
    </citation>
    <scope>NUCLEOTIDE SEQUENCE [LARGE SCALE GENOMIC DNA]</scope>
</reference>
<evidence type="ECO:0000256" key="1">
    <source>
        <dbReference type="SAM" id="MobiDB-lite"/>
    </source>
</evidence>
<gene>
    <name evidence="2" type="ORF">EGR_03863</name>
</gene>
<feature type="region of interest" description="Disordered" evidence="1">
    <location>
        <begin position="61"/>
        <end position="97"/>
    </location>
</feature>
<organism evidence="2 3">
    <name type="scientific">Echinococcus granulosus</name>
    <name type="common">Hydatid tapeworm</name>
    <dbReference type="NCBI Taxonomy" id="6210"/>
    <lineage>
        <taxon>Eukaryota</taxon>
        <taxon>Metazoa</taxon>
        <taxon>Spiralia</taxon>
        <taxon>Lophotrochozoa</taxon>
        <taxon>Platyhelminthes</taxon>
        <taxon>Cestoda</taxon>
        <taxon>Eucestoda</taxon>
        <taxon>Cyclophyllidea</taxon>
        <taxon>Taeniidae</taxon>
        <taxon>Echinococcus</taxon>
        <taxon>Echinococcus granulosus group</taxon>
    </lineage>
</organism>
<dbReference type="EMBL" id="APAU02000022">
    <property type="protein sequence ID" value="EUB61188.1"/>
    <property type="molecule type" value="Genomic_DNA"/>
</dbReference>
<evidence type="ECO:0000313" key="2">
    <source>
        <dbReference type="EMBL" id="EUB61188.1"/>
    </source>
</evidence>
<dbReference type="CTD" id="36339578"/>
<protein>
    <submittedName>
        <fullName evidence="2">Uncharacterized protein</fullName>
    </submittedName>
</protein>
<keyword evidence="3" id="KW-1185">Reference proteome</keyword>
<proteinExistence type="predicted"/>
<dbReference type="GeneID" id="36339578"/>
<name>W6UJG8_ECHGR</name>
<dbReference type="AlphaFoldDB" id="W6UJG8"/>
<dbReference type="KEGG" id="egl:EGR_03863"/>
<dbReference type="RefSeq" id="XP_024352384.1">
    <property type="nucleotide sequence ID" value="XM_024493112.1"/>
</dbReference>
<sequence>MHPLQNNGFKLSKRNKERIFVCFKKKGLNEFYWKNLNDEMIVMQWPHQFCFIRSRAHINGTGEERGRKNTNRSGNRAYRRSSTSKETKSDSSDLPIPEKCFANRNNHFHTISSFRKDDSRTPFFTICCCILSSSFITALTRAHVIFGLNDKVSNLPLDCCKKQLWSVLCLQCIVLLCHEYFVLDVFINGSYDCTGDELHFAFSDL</sequence>
<comment type="caution">
    <text evidence="2">The sequence shown here is derived from an EMBL/GenBank/DDBJ whole genome shotgun (WGS) entry which is preliminary data.</text>
</comment>